<feature type="binding site" evidence="5">
    <location>
        <begin position="397"/>
        <end position="404"/>
    </location>
    <ligand>
        <name>FAD</name>
        <dbReference type="ChEBI" id="CHEBI:57692"/>
    </ligand>
</feature>
<evidence type="ECO:0000256" key="1">
    <source>
        <dbReference type="ARBA" id="ARBA00005862"/>
    </source>
</evidence>
<sequence length="612" mass="69191">MSKRTRVDSADLEHSITSSISTTKRARRTDATLTFKPIKTASQAAAAAVDADPPFAQLLAAQTSTVANPTLGDCVVYWMRMSDLRITDNRALSRASERAQQKGIPLVVVFIFSPQDYIAHDRSARRIDFMLRNLQSLKRSFEILNIPFYTTTMHKRTAIPSKMVSLLVFLGCMNLFANIEHEVDELRRDIKICDLAKLEGIQVNFIHDKCVVEPGIVLTKQQKAYTVYSPYQRSWLATLNDNIPYYLEDCPLPKANPESIRASEKLCSLFHTSVPESLSGFELSNTDRETMTITWPAGEIVANEILVRFLRTKARPSQLGIADPLAPGAVDSRTESRISCYHKARDRVDLDSTSRMSAYLAAGVLSARQCVRATMLILHVNKVDGSSTSGIGRWIQEIAWRDFYTNIIAYFPRTSMGRPFLEKFSTVLWENHQSPGKLNEVKDITDANATADSDGETLRRWKAGQTGVPIVDAAMRCINKMGWVHNRARMISAMYLTKDLMIDWRVGERYFMEMLVDGDLASNNGGWQWCASTGVDPCPYFRIFNPYTQSEKTDPTGEFIKEWVPELQHLKIPELYHPSTVTAKKQGYPMPIVDHKLARERALRRYKNPGQA</sequence>
<dbReference type="PANTHER" id="PTHR11455">
    <property type="entry name" value="CRYPTOCHROME"/>
    <property type="match status" value="1"/>
</dbReference>
<dbReference type="Gene3D" id="1.25.40.80">
    <property type="match status" value="1"/>
</dbReference>
<feature type="domain" description="Photolyase/cryptochrome alpha/beta" evidence="7">
    <location>
        <begin position="74"/>
        <end position="211"/>
    </location>
</feature>
<keyword evidence="9" id="KW-1185">Reference proteome</keyword>
<dbReference type="AlphaFoldDB" id="A0A5C3MDF0"/>
<dbReference type="InterPro" id="IPR005101">
    <property type="entry name" value="Cryptochr/Photolyase_FAD-bd"/>
</dbReference>
<reference evidence="8 9" key="1">
    <citation type="journal article" date="2019" name="Nat. Ecol. Evol.">
        <title>Megaphylogeny resolves global patterns of mushroom evolution.</title>
        <authorList>
            <person name="Varga T."/>
            <person name="Krizsan K."/>
            <person name="Foldi C."/>
            <person name="Dima B."/>
            <person name="Sanchez-Garcia M."/>
            <person name="Sanchez-Ramirez S."/>
            <person name="Szollosi G.J."/>
            <person name="Szarkandi J.G."/>
            <person name="Papp V."/>
            <person name="Albert L."/>
            <person name="Andreopoulos W."/>
            <person name="Angelini C."/>
            <person name="Antonin V."/>
            <person name="Barry K.W."/>
            <person name="Bougher N.L."/>
            <person name="Buchanan P."/>
            <person name="Buyck B."/>
            <person name="Bense V."/>
            <person name="Catcheside P."/>
            <person name="Chovatia M."/>
            <person name="Cooper J."/>
            <person name="Damon W."/>
            <person name="Desjardin D."/>
            <person name="Finy P."/>
            <person name="Geml J."/>
            <person name="Haridas S."/>
            <person name="Hughes K."/>
            <person name="Justo A."/>
            <person name="Karasinski D."/>
            <person name="Kautmanova I."/>
            <person name="Kiss B."/>
            <person name="Kocsube S."/>
            <person name="Kotiranta H."/>
            <person name="LaButti K.M."/>
            <person name="Lechner B.E."/>
            <person name="Liimatainen K."/>
            <person name="Lipzen A."/>
            <person name="Lukacs Z."/>
            <person name="Mihaltcheva S."/>
            <person name="Morgado L.N."/>
            <person name="Niskanen T."/>
            <person name="Noordeloos M.E."/>
            <person name="Ohm R.A."/>
            <person name="Ortiz-Santana B."/>
            <person name="Ovrebo C."/>
            <person name="Racz N."/>
            <person name="Riley R."/>
            <person name="Savchenko A."/>
            <person name="Shiryaev A."/>
            <person name="Soop K."/>
            <person name="Spirin V."/>
            <person name="Szebenyi C."/>
            <person name="Tomsovsky M."/>
            <person name="Tulloss R.E."/>
            <person name="Uehling J."/>
            <person name="Grigoriev I.V."/>
            <person name="Vagvolgyi C."/>
            <person name="Papp T."/>
            <person name="Martin F.M."/>
            <person name="Miettinen O."/>
            <person name="Hibbett D.S."/>
            <person name="Nagy L.G."/>
        </authorList>
    </citation>
    <scope>NUCLEOTIDE SEQUENCE [LARGE SCALE GENOMIC DNA]</scope>
    <source>
        <strain evidence="8 9">CBS 166.37</strain>
    </source>
</reference>
<feature type="binding site" evidence="5">
    <location>
        <begin position="353"/>
        <end position="357"/>
    </location>
    <ligand>
        <name>FAD</name>
        <dbReference type="ChEBI" id="CHEBI:57692"/>
    </ligand>
</feature>
<evidence type="ECO:0000313" key="9">
    <source>
        <dbReference type="Proteomes" id="UP000308652"/>
    </source>
</evidence>
<dbReference type="Proteomes" id="UP000308652">
    <property type="component" value="Unassembled WGS sequence"/>
</dbReference>
<accession>A0A5C3MDF0</accession>
<dbReference type="GO" id="GO:0071949">
    <property type="term" value="F:FAD binding"/>
    <property type="evidence" value="ECO:0007669"/>
    <property type="project" value="TreeGrafter"/>
</dbReference>
<dbReference type="Gene3D" id="1.10.579.10">
    <property type="entry name" value="DNA Cyclobutane Dipyrimidine Photolyase, subunit A, domain 3"/>
    <property type="match status" value="1"/>
</dbReference>
<dbReference type="SUPFAM" id="SSF52425">
    <property type="entry name" value="Cryptochrome/photolyase, N-terminal domain"/>
    <property type="match status" value="1"/>
</dbReference>
<keyword evidence="3 5" id="KW-0274">FAD</keyword>
<dbReference type="GO" id="GO:0006950">
    <property type="term" value="P:response to stress"/>
    <property type="evidence" value="ECO:0007669"/>
    <property type="project" value="UniProtKB-ARBA"/>
</dbReference>
<dbReference type="PANTHER" id="PTHR11455:SF18">
    <property type="entry name" value="SI:CH1073-390K14.1"/>
    <property type="match status" value="1"/>
</dbReference>
<feature type="binding site" evidence="5">
    <location>
        <begin position="517"/>
        <end position="519"/>
    </location>
    <ligand>
        <name>FAD</name>
        <dbReference type="ChEBI" id="CHEBI:57692"/>
    </ligand>
</feature>
<dbReference type="InterPro" id="IPR006050">
    <property type="entry name" value="DNA_photolyase_N"/>
</dbReference>
<dbReference type="Pfam" id="PF03441">
    <property type="entry name" value="FAD_binding_7"/>
    <property type="match status" value="1"/>
</dbReference>
<evidence type="ECO:0000256" key="4">
    <source>
        <dbReference type="ARBA" id="ARBA00022991"/>
    </source>
</evidence>
<dbReference type="GO" id="GO:0032922">
    <property type="term" value="P:circadian regulation of gene expression"/>
    <property type="evidence" value="ECO:0007669"/>
    <property type="project" value="TreeGrafter"/>
</dbReference>
<dbReference type="STRING" id="68775.A0A5C3MDF0"/>
<keyword evidence="2 5" id="KW-0285">Flavoprotein</keyword>
<dbReference type="EMBL" id="ML213591">
    <property type="protein sequence ID" value="TFK43424.1"/>
    <property type="molecule type" value="Genomic_DNA"/>
</dbReference>
<dbReference type="InterPro" id="IPR018394">
    <property type="entry name" value="DNA_photolyase_1_CS_C"/>
</dbReference>
<dbReference type="GO" id="GO:0043153">
    <property type="term" value="P:entrainment of circadian clock by photoperiod"/>
    <property type="evidence" value="ECO:0007669"/>
    <property type="project" value="TreeGrafter"/>
</dbReference>
<comment type="cofactor">
    <cofactor evidence="5">
        <name>FAD</name>
        <dbReference type="ChEBI" id="CHEBI:57692"/>
    </cofactor>
    <text evidence="5">Binds 1 FAD per subunit.</text>
</comment>
<dbReference type="PROSITE" id="PS51645">
    <property type="entry name" value="PHR_CRY_ALPHA_BETA"/>
    <property type="match status" value="1"/>
</dbReference>
<dbReference type="GO" id="GO:0003677">
    <property type="term" value="F:DNA binding"/>
    <property type="evidence" value="ECO:0007669"/>
    <property type="project" value="TreeGrafter"/>
</dbReference>
<feature type="binding site" evidence="5">
    <location>
        <position position="394"/>
    </location>
    <ligand>
        <name>FAD</name>
        <dbReference type="ChEBI" id="CHEBI:57692"/>
    </ligand>
</feature>
<gene>
    <name evidence="8" type="ORF">BDQ12DRAFT_674955</name>
</gene>
<evidence type="ECO:0000256" key="6">
    <source>
        <dbReference type="PIRSR" id="PIRSR602081-2"/>
    </source>
</evidence>
<organism evidence="8 9">
    <name type="scientific">Crucibulum laeve</name>
    <dbReference type="NCBI Taxonomy" id="68775"/>
    <lineage>
        <taxon>Eukaryota</taxon>
        <taxon>Fungi</taxon>
        <taxon>Dikarya</taxon>
        <taxon>Basidiomycota</taxon>
        <taxon>Agaricomycotina</taxon>
        <taxon>Agaricomycetes</taxon>
        <taxon>Agaricomycetidae</taxon>
        <taxon>Agaricales</taxon>
        <taxon>Agaricineae</taxon>
        <taxon>Nidulariaceae</taxon>
        <taxon>Crucibulum</taxon>
    </lineage>
</organism>
<feature type="site" description="Electron transfer via tryptophanyl radical" evidence="6">
    <location>
        <position position="504"/>
    </location>
</feature>
<dbReference type="GO" id="GO:0005737">
    <property type="term" value="C:cytoplasm"/>
    <property type="evidence" value="ECO:0007669"/>
    <property type="project" value="TreeGrafter"/>
</dbReference>
<evidence type="ECO:0000259" key="7">
    <source>
        <dbReference type="PROSITE" id="PS51645"/>
    </source>
</evidence>
<dbReference type="Pfam" id="PF00875">
    <property type="entry name" value="DNA_photolyase"/>
    <property type="match status" value="1"/>
</dbReference>
<dbReference type="InterPro" id="IPR014729">
    <property type="entry name" value="Rossmann-like_a/b/a_fold"/>
</dbReference>
<evidence type="ECO:0000256" key="2">
    <source>
        <dbReference type="ARBA" id="ARBA00022630"/>
    </source>
</evidence>
<evidence type="ECO:0000313" key="8">
    <source>
        <dbReference type="EMBL" id="TFK43424.1"/>
    </source>
</evidence>
<feature type="site" description="Electron transfer via tryptophanyl radical" evidence="6">
    <location>
        <position position="527"/>
    </location>
</feature>
<dbReference type="PROSITE" id="PS00394">
    <property type="entry name" value="DNA_PHOTOLYASES_1_1"/>
    <property type="match status" value="1"/>
</dbReference>
<protein>
    <submittedName>
        <fullName evidence="8">DNA photolyase, FAD-binding/Cryptochrome</fullName>
    </submittedName>
</protein>
<dbReference type="GO" id="GO:0003904">
    <property type="term" value="F:deoxyribodipyrimidine photo-lyase activity"/>
    <property type="evidence" value="ECO:0007669"/>
    <property type="project" value="TreeGrafter"/>
</dbReference>
<evidence type="ECO:0000256" key="3">
    <source>
        <dbReference type="ARBA" id="ARBA00022827"/>
    </source>
</evidence>
<feature type="site" description="Electron transfer via tryptophanyl radical" evidence="6">
    <location>
        <position position="429"/>
    </location>
</feature>
<comment type="similarity">
    <text evidence="1">Belongs to the DNA photolyase class-1 family.</text>
</comment>
<evidence type="ECO:0000256" key="5">
    <source>
        <dbReference type="PIRSR" id="PIRSR602081-1"/>
    </source>
</evidence>
<name>A0A5C3MDF0_9AGAR</name>
<keyword evidence="4" id="KW-0157">Chromophore</keyword>
<dbReference type="InterPro" id="IPR036155">
    <property type="entry name" value="Crypto/Photolyase_N_sf"/>
</dbReference>
<feature type="binding site" evidence="5">
    <location>
        <position position="341"/>
    </location>
    <ligand>
        <name>FAD</name>
        <dbReference type="ChEBI" id="CHEBI:57692"/>
    </ligand>
</feature>
<dbReference type="OrthoDB" id="435881at2759"/>
<dbReference type="Gene3D" id="3.40.50.620">
    <property type="entry name" value="HUPs"/>
    <property type="match status" value="1"/>
</dbReference>
<dbReference type="GO" id="GO:0005634">
    <property type="term" value="C:nucleus"/>
    <property type="evidence" value="ECO:0007669"/>
    <property type="project" value="TreeGrafter"/>
</dbReference>
<keyword evidence="8" id="KW-0456">Lyase</keyword>
<dbReference type="GO" id="GO:0006139">
    <property type="term" value="P:nucleobase-containing compound metabolic process"/>
    <property type="evidence" value="ECO:0007669"/>
    <property type="project" value="UniProtKB-ARBA"/>
</dbReference>
<dbReference type="SUPFAM" id="SSF48173">
    <property type="entry name" value="Cryptochrome/photolyase FAD-binding domain"/>
    <property type="match status" value="1"/>
</dbReference>
<proteinExistence type="inferred from homology"/>
<dbReference type="InterPro" id="IPR002081">
    <property type="entry name" value="Cryptochrome/DNA_photolyase_1"/>
</dbReference>
<dbReference type="InterPro" id="IPR036134">
    <property type="entry name" value="Crypto/Photolyase_FAD-like_sf"/>
</dbReference>